<dbReference type="Gene3D" id="1.20.1070.10">
    <property type="entry name" value="Rhodopsin 7-helix transmembrane proteins"/>
    <property type="match status" value="1"/>
</dbReference>
<gene>
    <name evidence="11" type="primary">LOC107983138</name>
</gene>
<dbReference type="GO" id="GO:0004930">
    <property type="term" value="F:G protein-coupled receptor activity"/>
    <property type="evidence" value="ECO:0007669"/>
    <property type="project" value="UniProtKB-KW"/>
</dbReference>
<comment type="similarity">
    <text evidence="8">Belongs to the G-protein coupled receptor 1 family.</text>
</comment>
<evidence type="ECO:0000256" key="8">
    <source>
        <dbReference type="RuleBase" id="RU000688"/>
    </source>
</evidence>
<dbReference type="AlphaFoldDB" id="H9GE77"/>
<dbReference type="PROSITE" id="PS50262">
    <property type="entry name" value="G_PROTEIN_RECEP_F1_2"/>
    <property type="match status" value="1"/>
</dbReference>
<dbReference type="InterPro" id="IPR000276">
    <property type="entry name" value="GPCR_Rhodpsn"/>
</dbReference>
<reference evidence="11" key="2">
    <citation type="submission" date="2025-08" db="UniProtKB">
        <authorList>
            <consortium name="Ensembl"/>
        </authorList>
    </citation>
    <scope>IDENTIFICATION</scope>
</reference>
<dbReference type="Pfam" id="PF13853">
    <property type="entry name" value="7tm_4"/>
    <property type="match status" value="1"/>
</dbReference>
<feature type="transmembrane region" description="Helical" evidence="9">
    <location>
        <begin position="151"/>
        <end position="177"/>
    </location>
</feature>
<dbReference type="GO" id="GO:0005549">
    <property type="term" value="F:odorant binding"/>
    <property type="evidence" value="ECO:0000318"/>
    <property type="project" value="GO_Central"/>
</dbReference>
<evidence type="ECO:0000256" key="5">
    <source>
        <dbReference type="ARBA" id="ARBA00023136"/>
    </source>
</evidence>
<dbReference type="GO" id="GO:0016020">
    <property type="term" value="C:membrane"/>
    <property type="evidence" value="ECO:0000318"/>
    <property type="project" value="GO_Central"/>
</dbReference>
<dbReference type="PRINTS" id="PR00237">
    <property type="entry name" value="GPCRRHODOPSN"/>
</dbReference>
<evidence type="ECO:0000256" key="6">
    <source>
        <dbReference type="ARBA" id="ARBA00023170"/>
    </source>
</evidence>
<feature type="transmembrane region" description="Helical" evidence="9">
    <location>
        <begin position="248"/>
        <end position="270"/>
    </location>
</feature>
<dbReference type="GO" id="GO:0004984">
    <property type="term" value="F:olfactory receptor activity"/>
    <property type="evidence" value="ECO:0000318"/>
    <property type="project" value="GO_Central"/>
</dbReference>
<keyword evidence="6 8" id="KW-0675">Receptor</keyword>
<dbReference type="HOGENOM" id="CLU_012526_8_1_1"/>
<accession>H9GE77</accession>
<dbReference type="GO" id="GO:0005886">
    <property type="term" value="C:plasma membrane"/>
    <property type="evidence" value="ECO:0007669"/>
    <property type="project" value="UniProtKB-SubCell"/>
</dbReference>
<feature type="transmembrane region" description="Helical" evidence="9">
    <location>
        <begin position="282"/>
        <end position="300"/>
    </location>
</feature>
<feature type="transmembrane region" description="Helical" evidence="9">
    <location>
        <begin position="113"/>
        <end position="131"/>
    </location>
</feature>
<evidence type="ECO:0000256" key="3">
    <source>
        <dbReference type="ARBA" id="ARBA00022989"/>
    </source>
</evidence>
<dbReference type="PANTHER" id="PTHR48002">
    <property type="entry name" value="OLFACTORY RECEPTOR"/>
    <property type="match status" value="1"/>
</dbReference>
<sequence>MLTSCLPLASVLTMNGSTVSEFILLGFHFPCSVQTYLSTLVLACYAVTLLGNCLILATVLSEPHLRNSPMYFFLANLSLTDMTFASVAAPKFAADLLKCGHSISYAGCMGQLFYLHLFGGAEMLLLSVMAYDRYVAICHPLRYGAIMDRQYCFKMLAVCWTGGFLHSTIHAAVLAHLPFCGPNVLDNFYCELPEVLKLACMDIYASEVITIVNSGLITLPCFLTLLISYSMILTTVCSRFGKGGAKALSTCGSHLMVVSLFYVPCIIVYLKPFSNSQKNKVVSTFYMLATPALNPFIYTLRNQEIKEAMRKLKHKCKLLLVPQRE</sequence>
<dbReference type="eggNOG" id="ENOG502QVQ8">
    <property type="taxonomic scope" value="Eukaryota"/>
</dbReference>
<name>H9GE77_ANOCA</name>
<evidence type="ECO:0000313" key="12">
    <source>
        <dbReference type="Proteomes" id="UP000001646"/>
    </source>
</evidence>
<dbReference type="PRINTS" id="PR00245">
    <property type="entry name" value="OLFACTORYR"/>
</dbReference>
<keyword evidence="7 8" id="KW-0807">Transducer</keyword>
<dbReference type="Proteomes" id="UP000001646">
    <property type="component" value="Unplaced"/>
</dbReference>
<keyword evidence="2 8" id="KW-0812">Transmembrane</keyword>
<keyword evidence="3 9" id="KW-1133">Transmembrane helix</keyword>
<evidence type="ECO:0000256" key="9">
    <source>
        <dbReference type="RuleBase" id="RU363047"/>
    </source>
</evidence>
<reference evidence="11" key="3">
    <citation type="submission" date="2025-09" db="UniProtKB">
        <authorList>
            <consortium name="Ensembl"/>
        </authorList>
    </citation>
    <scope>IDENTIFICATION</scope>
</reference>
<protein>
    <recommendedName>
        <fullName evidence="9">Olfactory receptor</fullName>
    </recommendedName>
</protein>
<evidence type="ECO:0000256" key="2">
    <source>
        <dbReference type="ARBA" id="ARBA00022692"/>
    </source>
</evidence>
<dbReference type="GeneTree" id="ENSGT00940000165513"/>
<proteinExistence type="inferred from homology"/>
<keyword evidence="9" id="KW-0716">Sensory transduction</keyword>
<keyword evidence="12" id="KW-1185">Reference proteome</keyword>
<dbReference type="Ensembl" id="ENSACAT00000008693.3">
    <property type="protein sequence ID" value="ENSACAP00000008511.3"/>
    <property type="gene ID" value="ENSACAG00000008699.3"/>
</dbReference>
<dbReference type="InterPro" id="IPR000725">
    <property type="entry name" value="Olfact_rcpt"/>
</dbReference>
<keyword evidence="9" id="KW-1003">Cell membrane</keyword>
<evidence type="ECO:0000256" key="4">
    <source>
        <dbReference type="ARBA" id="ARBA00023040"/>
    </source>
</evidence>
<dbReference type="SUPFAM" id="SSF81321">
    <property type="entry name" value="Family A G protein-coupled receptor-like"/>
    <property type="match status" value="1"/>
</dbReference>
<comment type="subcellular location">
    <subcellularLocation>
        <location evidence="9">Cell membrane</location>
        <topology evidence="9">Multi-pass membrane protein</topology>
    </subcellularLocation>
    <subcellularLocation>
        <location evidence="1">Membrane</location>
        <topology evidence="1">Multi-pass membrane protein</topology>
    </subcellularLocation>
</comment>
<feature type="transmembrane region" description="Helical" evidence="9">
    <location>
        <begin position="36"/>
        <end position="59"/>
    </location>
</feature>
<keyword evidence="5 9" id="KW-0472">Membrane</keyword>
<dbReference type="CDD" id="cd15935">
    <property type="entry name" value="7tmA_OR4Q3-like"/>
    <property type="match status" value="1"/>
</dbReference>
<feature type="domain" description="G-protein coupled receptors family 1 profile" evidence="10">
    <location>
        <begin position="51"/>
        <end position="298"/>
    </location>
</feature>
<evidence type="ECO:0000259" key="10">
    <source>
        <dbReference type="PROSITE" id="PS50262"/>
    </source>
</evidence>
<dbReference type="GO" id="GO:0050911">
    <property type="term" value="P:detection of chemical stimulus involved in sensory perception of smell"/>
    <property type="evidence" value="ECO:0000318"/>
    <property type="project" value="GO_Central"/>
</dbReference>
<keyword evidence="4 8" id="KW-0297">G-protein coupled receptor</keyword>
<keyword evidence="9" id="KW-0552">Olfaction</keyword>
<feature type="transmembrane region" description="Helical" evidence="9">
    <location>
        <begin position="216"/>
        <end position="236"/>
    </location>
</feature>
<evidence type="ECO:0000256" key="7">
    <source>
        <dbReference type="ARBA" id="ARBA00023224"/>
    </source>
</evidence>
<dbReference type="InterPro" id="IPR017452">
    <property type="entry name" value="GPCR_Rhodpsn_7TM"/>
</dbReference>
<feature type="transmembrane region" description="Helical" evidence="9">
    <location>
        <begin position="71"/>
        <end position="93"/>
    </location>
</feature>
<reference evidence="11" key="1">
    <citation type="submission" date="2009-12" db="EMBL/GenBank/DDBJ databases">
        <title>The Genome Sequence of Anolis carolinensis (Green Anole Lizard).</title>
        <authorList>
            <consortium name="The Genome Sequencing Platform"/>
            <person name="Di Palma F."/>
            <person name="Alfoldi J."/>
            <person name="Heiman D."/>
            <person name="Young S."/>
            <person name="Grabherr M."/>
            <person name="Johnson J."/>
            <person name="Lander E.S."/>
            <person name="Lindblad-Toh K."/>
        </authorList>
    </citation>
    <scope>NUCLEOTIDE SEQUENCE [LARGE SCALE GENOMIC DNA]</scope>
    <source>
        <strain evidence="11">JBL SC #1</strain>
    </source>
</reference>
<evidence type="ECO:0000313" key="11">
    <source>
        <dbReference type="Ensembl" id="ENSACAP00000008511.3"/>
    </source>
</evidence>
<dbReference type="PROSITE" id="PS00237">
    <property type="entry name" value="G_PROTEIN_RECEP_F1_1"/>
    <property type="match status" value="1"/>
</dbReference>
<organism evidence="11 12">
    <name type="scientific">Anolis carolinensis</name>
    <name type="common">Green anole</name>
    <name type="synonym">American chameleon</name>
    <dbReference type="NCBI Taxonomy" id="28377"/>
    <lineage>
        <taxon>Eukaryota</taxon>
        <taxon>Metazoa</taxon>
        <taxon>Chordata</taxon>
        <taxon>Craniata</taxon>
        <taxon>Vertebrata</taxon>
        <taxon>Euteleostomi</taxon>
        <taxon>Lepidosauria</taxon>
        <taxon>Squamata</taxon>
        <taxon>Bifurcata</taxon>
        <taxon>Unidentata</taxon>
        <taxon>Episquamata</taxon>
        <taxon>Toxicofera</taxon>
        <taxon>Iguania</taxon>
        <taxon>Dactyloidae</taxon>
        <taxon>Anolis</taxon>
    </lineage>
</organism>
<dbReference type="InterPro" id="IPR050427">
    <property type="entry name" value="Olfactory_Receptors"/>
</dbReference>
<dbReference type="InParanoid" id="H9GE77"/>
<evidence type="ECO:0000256" key="1">
    <source>
        <dbReference type="ARBA" id="ARBA00004141"/>
    </source>
</evidence>